<evidence type="ECO:0000256" key="1">
    <source>
        <dbReference type="ARBA" id="ARBA00001957"/>
    </source>
</evidence>
<evidence type="ECO:0000256" key="2">
    <source>
        <dbReference type="ARBA" id="ARBA00006432"/>
    </source>
</evidence>
<dbReference type="InterPro" id="IPR000873">
    <property type="entry name" value="AMP-dep_synth/lig_dom"/>
</dbReference>
<dbReference type="Pfam" id="PF00501">
    <property type="entry name" value="AMP-binding"/>
    <property type="match status" value="2"/>
</dbReference>
<dbReference type="FunFam" id="1.10.1200.10:FF:000016">
    <property type="entry name" value="Non-ribosomal peptide synthase"/>
    <property type="match status" value="1"/>
</dbReference>
<dbReference type="GO" id="GO:0005829">
    <property type="term" value="C:cytosol"/>
    <property type="evidence" value="ECO:0007669"/>
    <property type="project" value="TreeGrafter"/>
</dbReference>
<dbReference type="CDD" id="cd19531">
    <property type="entry name" value="LCL_NRPS-like"/>
    <property type="match status" value="1"/>
</dbReference>
<dbReference type="FunFam" id="2.30.38.10:FF:000001">
    <property type="entry name" value="Non-ribosomal peptide synthetase PvdI"/>
    <property type="match status" value="1"/>
</dbReference>
<dbReference type="FunFam" id="3.40.50.980:FF:000001">
    <property type="entry name" value="Non-ribosomal peptide synthetase"/>
    <property type="match status" value="2"/>
</dbReference>
<dbReference type="OrthoDB" id="9765680at2"/>
<dbReference type="SUPFAM" id="SSF56801">
    <property type="entry name" value="Acetyl-CoA synthetase-like"/>
    <property type="match status" value="2"/>
</dbReference>
<dbReference type="SUPFAM" id="SSF47336">
    <property type="entry name" value="ACP-like"/>
    <property type="match status" value="2"/>
</dbReference>
<dbReference type="GO" id="GO:0003824">
    <property type="term" value="F:catalytic activity"/>
    <property type="evidence" value="ECO:0007669"/>
    <property type="project" value="InterPro"/>
</dbReference>
<dbReference type="FunFam" id="1.10.1200.10:FF:000005">
    <property type="entry name" value="Nonribosomal peptide synthetase 1"/>
    <property type="match status" value="1"/>
</dbReference>
<dbReference type="Gene3D" id="3.30.559.10">
    <property type="entry name" value="Chloramphenicol acetyltransferase-like domain"/>
    <property type="match status" value="1"/>
</dbReference>
<dbReference type="Pfam" id="PF00668">
    <property type="entry name" value="Condensation"/>
    <property type="match status" value="2"/>
</dbReference>
<dbReference type="FunFam" id="3.30.300.30:FF:000010">
    <property type="entry name" value="Enterobactin synthetase component F"/>
    <property type="match status" value="2"/>
</dbReference>
<dbReference type="GO" id="GO:0044550">
    <property type="term" value="P:secondary metabolite biosynthetic process"/>
    <property type="evidence" value="ECO:0007669"/>
    <property type="project" value="UniProtKB-ARBA"/>
</dbReference>
<comment type="similarity">
    <text evidence="2">Belongs to the ATP-dependent AMP-binding enzyme family.</text>
</comment>
<dbReference type="PROSITE" id="PS50075">
    <property type="entry name" value="CARRIER"/>
    <property type="match status" value="2"/>
</dbReference>
<feature type="domain" description="Carrier" evidence="6">
    <location>
        <begin position="762"/>
        <end position="837"/>
    </location>
</feature>
<dbReference type="Proteomes" id="UP000195437">
    <property type="component" value="Chromosome"/>
</dbReference>
<dbReference type="InterPro" id="IPR006162">
    <property type="entry name" value="Ppantetheine_attach_site"/>
</dbReference>
<keyword evidence="5" id="KW-0045">Antibiotic biosynthesis</keyword>
<dbReference type="CDD" id="cd12117">
    <property type="entry name" value="A_NRPS_Srf_like"/>
    <property type="match status" value="1"/>
</dbReference>
<dbReference type="Gene3D" id="3.40.50.1820">
    <property type="entry name" value="alpha/beta hydrolase"/>
    <property type="match status" value="1"/>
</dbReference>
<dbReference type="Gene3D" id="1.10.1200.10">
    <property type="entry name" value="ACP-like"/>
    <property type="match status" value="1"/>
</dbReference>
<evidence type="ECO:0000259" key="6">
    <source>
        <dbReference type="PROSITE" id="PS50075"/>
    </source>
</evidence>
<dbReference type="FunFam" id="3.40.50.12780:FF:000012">
    <property type="entry name" value="Non-ribosomal peptide synthetase"/>
    <property type="match status" value="2"/>
</dbReference>
<organism evidence="7 8">
    <name type="scientific">Tumebacillus avium</name>
    <dbReference type="NCBI Taxonomy" id="1903704"/>
    <lineage>
        <taxon>Bacteria</taxon>
        <taxon>Bacillati</taxon>
        <taxon>Bacillota</taxon>
        <taxon>Bacilli</taxon>
        <taxon>Bacillales</taxon>
        <taxon>Alicyclobacillaceae</taxon>
        <taxon>Tumebacillus</taxon>
    </lineage>
</organism>
<evidence type="ECO:0000313" key="8">
    <source>
        <dbReference type="Proteomes" id="UP000195437"/>
    </source>
</evidence>
<dbReference type="GO" id="GO:0017000">
    <property type="term" value="P:antibiotic biosynthetic process"/>
    <property type="evidence" value="ECO:0007669"/>
    <property type="project" value="UniProtKB-KW"/>
</dbReference>
<sequence>METMMDLGANGRLRPELQQLLATELPVLQLPADYARQAAEFSEERIAFEISDRIYEEAATFAARADVELFELLFAVFQTLMFRYSEQEDLLTGFVRESEPLAYVRSVPAGELAFADWLNRVDAHCAAAKLNTPEQIERAAEQLGLAAGKRPEAVCQAVLVYGAGNIRPLAAAGKDMVLYLTEDGSRLYGEWVYNANLFAAQTVERMIGHYRCLLESSLERPDTPLAQLNLLSAAEREALLAEELAMADDARRSQAVHHLFEEQAARTPDRIAVEYAGQTLTYRELNERANRLAHHLRGLGIGREKLVGLCVERSLELIVGVLGILKAGGAYVPLDPDYPQERTAYILDDTKMQVMVTQQPVAAKLPELTCQLVCLDADWEQIAAHQGDNPADQAAASDMAYMIYTSGSTGRPKAVIVEHGSLSSVLVTSGEAFNFTESDVMPWIASVAFDIALFELMHPLLKGGRTVVLDREHALDLPRLITDLEQYTAIHTVPSLMRQIVQTIREEGRDNSNYDDLRIIFIGGDAVAPDLLEAMYEVFQQAQIHVLYGPTEGTIICAHYPVPRGTALGKFHIGRPFSHASLRLYDPHGNLVPNGLPGELYIGGAAVSRGYYGRNDLTAEKYVQVDGQRWYRSGDLMRRMADGTLEFLGRIDNQVKIRGYRVELGEIESVLAQHEAVEEAIVVVRAEPSGEKRLVGYVVGNCTTGAELSRELTEQLKAKLPGYMVPAAILVLDSMPLNPNGKVDRKLLPEPDWSREEADFVAPRGMMEQIVADVWAQVFGLERIGATDHFFELGGHSLLATQVISRLRRLLSVELTQRCLFEAPTVELLAKRIREREGRKETVAGIEKMSRDGRLPLSFAQQRLLFFDQLEPGNPMYNLASALRLRGTLNLSALERALHELCERHESLRTTFREQDGEPCQVIAANTPFRLPVEDHSSCEAAARDQLAQVLSREEAHKPFDLQNGPLFRARLITFAPEDHLLIFNMHHIISDGWSLAIFRRELSAFYEAFSQDTVPALAELPVQYADYSQWHNESLQGAGMDKQMAYWEEQLSGTLPILQIPTDRSRPHKQTYNGKTLRFQLTERLTEQIKDLSRKEGTTLYMTLLAAFQTLLYRYSGQTDLLIGSPVVNRQLSELEHMIGFFVNTIVLRADFSQEPTFRELLAQARDSSLGAFANQDVPFEQLVAKLAPERSMSHAPLVQVMFSFENFDQSVMTMPGLTVQPLDFDLDTAKFDLTLFMGESESGKLYARLEYNTDLFDLATIERMQESLIALLQGAVADPSQSTAKLPVMSTTQRAMLLEGWNQTATPYPSDRSIQELFEEQAAKTPDAVAVVFAEEQLTYAQLNVRANRLARRLQALGVKPETAVGVCLERSAELVVALLAIVKAGGLYVPLDPNYPQERLAFMLEDADLLALVTTSALAERLPEHSAALVCLDLQAEAIAAQSGENPANTAGPDNLIYVIYTSGSTGRPKGVCVTHRSVARLVKETNYVRFTEEEVFLQFAPISFDAATFEIWGALLNGGRLVVFPSQKPSLEELGRVIRRYEVTTLFLTTALFHQMIETRWEDLVAVRQLLAGGEQMSVAHVRDVFARSGGWQFYHVYGPTETTTFATACLIQDASQLEASVPIGKALSNTTLYVLDKHLQPVPVGVPGELYIGGDGVARGYLNRPELTEEKFVTNPFGEGRLYRTGDLVRWLCDGNIEFLGRLDHQVKVRGFRIELGEIEVELGKHEKVSETVAIVREDVPGDKRLTAYVVPHEGQDITAGELRSYLAEKMPEYMIPSAFEVMDKLPLTANGKIDRQKLPKPGVDRGTQELVLPRNEQEQQIAAIWQEILGVEQVGVHDNFFELGGHSLLATQVISRLRQVFGIELPLRLMFEARTIDLLAAEARALQAAKAPVKKAPGLMAVSRAAYRQNGAQVTNELGK</sequence>
<dbReference type="InterPro" id="IPR009081">
    <property type="entry name" value="PP-bd_ACP"/>
</dbReference>
<accession>A0A1Y0IVY0</accession>
<dbReference type="InterPro" id="IPR023213">
    <property type="entry name" value="CAT-like_dom_sf"/>
</dbReference>
<dbReference type="PANTHER" id="PTHR45527">
    <property type="entry name" value="NONRIBOSOMAL PEPTIDE SYNTHETASE"/>
    <property type="match status" value="1"/>
</dbReference>
<dbReference type="GO" id="GO:0072330">
    <property type="term" value="P:monocarboxylic acid biosynthetic process"/>
    <property type="evidence" value="ECO:0007669"/>
    <property type="project" value="UniProtKB-ARBA"/>
</dbReference>
<dbReference type="Gene3D" id="3.40.50.980">
    <property type="match status" value="2"/>
</dbReference>
<dbReference type="Gene3D" id="3.40.50.12780">
    <property type="entry name" value="N-terminal domain of ligase-like"/>
    <property type="match status" value="1"/>
</dbReference>
<keyword evidence="4" id="KW-0597">Phosphoprotein</keyword>
<dbReference type="InterPro" id="IPR025110">
    <property type="entry name" value="AMP-bd_C"/>
</dbReference>
<dbReference type="Pfam" id="PF13193">
    <property type="entry name" value="AMP-binding_C"/>
    <property type="match status" value="2"/>
</dbReference>
<dbReference type="KEGG" id="tum:CBW65_22935"/>
<dbReference type="Gene3D" id="3.30.300.30">
    <property type="match status" value="2"/>
</dbReference>
<dbReference type="NCBIfam" id="TIGR01733">
    <property type="entry name" value="AA-adenyl-dom"/>
    <property type="match status" value="2"/>
</dbReference>
<dbReference type="InterPro" id="IPR001242">
    <property type="entry name" value="Condensation_dom"/>
</dbReference>
<evidence type="ECO:0000256" key="3">
    <source>
        <dbReference type="ARBA" id="ARBA00022450"/>
    </source>
</evidence>
<dbReference type="PROSITE" id="PS00012">
    <property type="entry name" value="PHOSPHOPANTETHEINE"/>
    <property type="match status" value="2"/>
</dbReference>
<protein>
    <recommendedName>
        <fullName evidence="6">Carrier domain-containing protein</fullName>
    </recommendedName>
</protein>
<dbReference type="InterPro" id="IPR020845">
    <property type="entry name" value="AMP-binding_CS"/>
</dbReference>
<dbReference type="PANTHER" id="PTHR45527:SF1">
    <property type="entry name" value="FATTY ACID SYNTHASE"/>
    <property type="match status" value="1"/>
</dbReference>
<dbReference type="InterPro" id="IPR020806">
    <property type="entry name" value="PKS_PP-bd"/>
</dbReference>
<dbReference type="NCBIfam" id="NF003417">
    <property type="entry name" value="PRK04813.1"/>
    <property type="match status" value="2"/>
</dbReference>
<evidence type="ECO:0000313" key="7">
    <source>
        <dbReference type="EMBL" id="ARU63543.1"/>
    </source>
</evidence>
<name>A0A1Y0IVY0_9BACL</name>
<dbReference type="Gene3D" id="3.30.559.30">
    <property type="entry name" value="Nonribosomal peptide synthetase, condensation domain"/>
    <property type="match status" value="2"/>
</dbReference>
<dbReference type="GO" id="GO:0008610">
    <property type="term" value="P:lipid biosynthetic process"/>
    <property type="evidence" value="ECO:0007669"/>
    <property type="project" value="UniProtKB-ARBA"/>
</dbReference>
<evidence type="ECO:0000256" key="5">
    <source>
        <dbReference type="ARBA" id="ARBA00023194"/>
    </source>
</evidence>
<dbReference type="InterPro" id="IPR042099">
    <property type="entry name" value="ANL_N_sf"/>
</dbReference>
<dbReference type="SMART" id="SM00823">
    <property type="entry name" value="PKS_PP"/>
    <property type="match status" value="2"/>
</dbReference>
<gene>
    <name evidence="7" type="ORF">CBW65_22935</name>
</gene>
<keyword evidence="3" id="KW-0596">Phosphopantetheine</keyword>
<dbReference type="GO" id="GO:0031177">
    <property type="term" value="F:phosphopantetheine binding"/>
    <property type="evidence" value="ECO:0007669"/>
    <property type="project" value="InterPro"/>
</dbReference>
<dbReference type="InterPro" id="IPR029058">
    <property type="entry name" value="AB_hydrolase_fold"/>
</dbReference>
<proteinExistence type="inferred from homology"/>
<dbReference type="GO" id="GO:0043041">
    <property type="term" value="P:amino acid activation for nonribosomal peptide biosynthetic process"/>
    <property type="evidence" value="ECO:0007669"/>
    <property type="project" value="TreeGrafter"/>
</dbReference>
<dbReference type="InterPro" id="IPR010071">
    <property type="entry name" value="AA_adenyl_dom"/>
</dbReference>
<dbReference type="FunFam" id="3.30.559.10:FF:000012">
    <property type="entry name" value="Non-ribosomal peptide synthetase"/>
    <property type="match status" value="1"/>
</dbReference>
<evidence type="ECO:0000256" key="4">
    <source>
        <dbReference type="ARBA" id="ARBA00022553"/>
    </source>
</evidence>
<dbReference type="InterPro" id="IPR036736">
    <property type="entry name" value="ACP-like_sf"/>
</dbReference>
<dbReference type="CDD" id="cd05930">
    <property type="entry name" value="A_NRPS"/>
    <property type="match status" value="1"/>
</dbReference>
<comment type="cofactor">
    <cofactor evidence="1">
        <name>pantetheine 4'-phosphate</name>
        <dbReference type="ChEBI" id="CHEBI:47942"/>
    </cofactor>
</comment>
<dbReference type="Pfam" id="PF00550">
    <property type="entry name" value="PP-binding"/>
    <property type="match status" value="2"/>
</dbReference>
<dbReference type="PROSITE" id="PS00455">
    <property type="entry name" value="AMP_BINDING"/>
    <property type="match status" value="2"/>
</dbReference>
<dbReference type="EMBL" id="CP021434">
    <property type="protein sequence ID" value="ARU63543.1"/>
    <property type="molecule type" value="Genomic_DNA"/>
</dbReference>
<feature type="domain" description="Carrier" evidence="6">
    <location>
        <begin position="1818"/>
        <end position="1893"/>
    </location>
</feature>
<reference evidence="8" key="1">
    <citation type="submission" date="2017-05" db="EMBL/GenBank/DDBJ databases">
        <authorList>
            <person name="Sung H."/>
        </authorList>
    </citation>
    <scope>NUCLEOTIDE SEQUENCE [LARGE SCALE GENOMIC DNA]</scope>
    <source>
        <strain evidence="8">AR23208</strain>
    </source>
</reference>
<dbReference type="InterPro" id="IPR045851">
    <property type="entry name" value="AMP-bd_C_sf"/>
</dbReference>
<dbReference type="SUPFAM" id="SSF52777">
    <property type="entry name" value="CoA-dependent acyltransferases"/>
    <property type="match status" value="3"/>
</dbReference>
<keyword evidence="8" id="KW-1185">Reference proteome</keyword>
<dbReference type="Gene3D" id="2.30.38.10">
    <property type="entry name" value="Luciferase, Domain 3"/>
    <property type="match status" value="1"/>
</dbReference>